<comment type="caution">
    <text evidence="1">The sequence shown here is derived from an EMBL/GenBank/DDBJ whole genome shotgun (WGS) entry which is preliminary data.</text>
</comment>
<keyword evidence="2" id="KW-1185">Reference proteome</keyword>
<dbReference type="PANTHER" id="PTHR13964:SF24">
    <property type="entry name" value="AT-RICH INTERACTIVE DOMAIN-CONTAINING PROTEIN 4B"/>
    <property type="match status" value="1"/>
</dbReference>
<dbReference type="SUPFAM" id="SSF63748">
    <property type="entry name" value="Tudor/PWWP/MBT"/>
    <property type="match status" value="1"/>
</dbReference>
<dbReference type="InterPro" id="IPR051232">
    <property type="entry name" value="ARID/SWI1_ChromRemod"/>
</dbReference>
<name>A0AAW0NVQ6_9GOBI</name>
<dbReference type="Gene3D" id="2.30.30.140">
    <property type="match status" value="1"/>
</dbReference>
<proteinExistence type="predicted"/>
<dbReference type="GO" id="GO:0006357">
    <property type="term" value="P:regulation of transcription by RNA polymerase II"/>
    <property type="evidence" value="ECO:0007669"/>
    <property type="project" value="TreeGrafter"/>
</dbReference>
<dbReference type="GO" id="GO:0005634">
    <property type="term" value="C:nucleus"/>
    <property type="evidence" value="ECO:0007669"/>
    <property type="project" value="TreeGrafter"/>
</dbReference>
<organism evidence="1 2">
    <name type="scientific">Mugilogobius chulae</name>
    <name type="common">yellowstripe goby</name>
    <dbReference type="NCBI Taxonomy" id="88201"/>
    <lineage>
        <taxon>Eukaryota</taxon>
        <taxon>Metazoa</taxon>
        <taxon>Chordata</taxon>
        <taxon>Craniata</taxon>
        <taxon>Vertebrata</taxon>
        <taxon>Euteleostomi</taxon>
        <taxon>Actinopterygii</taxon>
        <taxon>Neopterygii</taxon>
        <taxon>Teleostei</taxon>
        <taxon>Neoteleostei</taxon>
        <taxon>Acanthomorphata</taxon>
        <taxon>Gobiaria</taxon>
        <taxon>Gobiiformes</taxon>
        <taxon>Gobioidei</taxon>
        <taxon>Gobiidae</taxon>
        <taxon>Gobionellinae</taxon>
        <taxon>Mugilogobius</taxon>
    </lineage>
</organism>
<accession>A0AAW0NVQ6</accession>
<dbReference type="Proteomes" id="UP001460270">
    <property type="component" value="Unassembled WGS sequence"/>
</dbReference>
<sequence>MRPVRFTWGGCRCSEGGGGSNNGADSDSCGRQIRVMERSVVTFKADLSTAEVHDDSIKGPLKVGVVVEVKNQDGVYQEATINKLTDASIYTVVFDDGDEKTLRAPLFV</sequence>
<dbReference type="EMBL" id="JBBPFD010000013">
    <property type="protein sequence ID" value="KAK7901957.1"/>
    <property type="molecule type" value="Genomic_DNA"/>
</dbReference>
<evidence type="ECO:0000313" key="1">
    <source>
        <dbReference type="EMBL" id="KAK7901957.1"/>
    </source>
</evidence>
<evidence type="ECO:0008006" key="3">
    <source>
        <dbReference type="Google" id="ProtNLM"/>
    </source>
</evidence>
<dbReference type="AlphaFoldDB" id="A0AAW0NVQ6"/>
<evidence type="ECO:0000313" key="2">
    <source>
        <dbReference type="Proteomes" id="UP001460270"/>
    </source>
</evidence>
<dbReference type="GO" id="GO:0000976">
    <property type="term" value="F:transcription cis-regulatory region binding"/>
    <property type="evidence" value="ECO:0007669"/>
    <property type="project" value="TreeGrafter"/>
</dbReference>
<reference evidence="2" key="1">
    <citation type="submission" date="2024-04" db="EMBL/GenBank/DDBJ databases">
        <title>Salinicola lusitanus LLJ914,a marine bacterium isolated from the Okinawa Trough.</title>
        <authorList>
            <person name="Li J."/>
        </authorList>
    </citation>
    <scope>NUCLEOTIDE SEQUENCE [LARGE SCALE GENOMIC DNA]</scope>
</reference>
<dbReference type="PANTHER" id="PTHR13964">
    <property type="entry name" value="RBP-RELATED"/>
    <property type="match status" value="1"/>
</dbReference>
<gene>
    <name evidence="1" type="ORF">WMY93_018726</name>
</gene>
<protein>
    <recommendedName>
        <fullName evidence="3">DUF4926 domain-containing protein</fullName>
    </recommendedName>
</protein>